<name>A0A0K2SKE1_LIMPI</name>
<organism evidence="1 2">
    <name type="scientific">Limnochorda pilosa</name>
    <dbReference type="NCBI Taxonomy" id="1555112"/>
    <lineage>
        <taxon>Bacteria</taxon>
        <taxon>Bacillati</taxon>
        <taxon>Bacillota</taxon>
        <taxon>Limnochordia</taxon>
        <taxon>Limnochordales</taxon>
        <taxon>Limnochordaceae</taxon>
        <taxon>Limnochorda</taxon>
    </lineage>
</organism>
<evidence type="ECO:0000313" key="1">
    <source>
        <dbReference type="EMBL" id="BAS27304.1"/>
    </source>
</evidence>
<reference evidence="2" key="1">
    <citation type="submission" date="2015-07" db="EMBL/GenBank/DDBJ databases">
        <title>Complete genome sequence and phylogenetic analysis of Limnochorda pilosa.</title>
        <authorList>
            <person name="Watanabe M."/>
            <person name="Kojima H."/>
            <person name="Fukui M."/>
        </authorList>
    </citation>
    <scope>NUCLEOTIDE SEQUENCE [LARGE SCALE GENOMIC DNA]</scope>
    <source>
        <strain evidence="2">HC45</strain>
    </source>
</reference>
<proteinExistence type="predicted"/>
<dbReference type="Proteomes" id="UP000065807">
    <property type="component" value="Chromosome"/>
</dbReference>
<gene>
    <name evidence="1" type="ORF">LIP_1455</name>
</gene>
<dbReference type="KEGG" id="lpil:LIP_1455"/>
<dbReference type="AntiFam" id="ANF00006">
    <property type="entry name" value="Translation of CRISPR region"/>
</dbReference>
<evidence type="ECO:0000313" key="2">
    <source>
        <dbReference type="Proteomes" id="UP000065807"/>
    </source>
</evidence>
<dbReference type="AlphaFoldDB" id="A0A0K2SKE1"/>
<protein>
    <submittedName>
        <fullName evidence="1">Uncharacterized protein</fullName>
    </submittedName>
</protein>
<reference evidence="2" key="2">
    <citation type="journal article" date="2016" name="Int. J. Syst. Evol. Microbiol.">
        <title>Complete genome sequence and cell structure of Limnochorda pilosa, a Gram-negative spore-former within the phylum Firmicutes.</title>
        <authorList>
            <person name="Watanabe M."/>
            <person name="Kojima H."/>
            <person name="Fukui M."/>
        </authorList>
    </citation>
    <scope>NUCLEOTIDE SEQUENCE [LARGE SCALE GENOMIC DNA]</scope>
    <source>
        <strain evidence="2">HC45</strain>
    </source>
</reference>
<sequence>MGIPHGVSLSALLFSVHPHARGDHAAALAIGGAGVGSPPRAWGSLDLADDPVGPSRFTPTRVGITCSLCARLSPPTVHPHARGDHGVMAWKRARATGSPPRAWGSHESLLLLRLLCRFTPTRVGITAAPWR</sequence>
<dbReference type="AntiFam" id="ANF00057">
    <property type="entry name" value="Translation of E. coli type CRISPR repeat"/>
</dbReference>
<accession>A0A0K2SKE1</accession>
<dbReference type="EMBL" id="AP014924">
    <property type="protein sequence ID" value="BAS27304.1"/>
    <property type="molecule type" value="Genomic_DNA"/>
</dbReference>
<keyword evidence="2" id="KW-1185">Reference proteome</keyword>